<feature type="region of interest" description="Disordered" evidence="4">
    <location>
        <begin position="1163"/>
        <end position="1239"/>
    </location>
</feature>
<dbReference type="InterPro" id="IPR001650">
    <property type="entry name" value="Helicase_C-like"/>
</dbReference>
<evidence type="ECO:0000256" key="1">
    <source>
        <dbReference type="ARBA" id="ARBA00022741"/>
    </source>
</evidence>
<dbReference type="EMBL" id="KB822724">
    <property type="protein sequence ID" value="ETN37327.1"/>
    <property type="molecule type" value="Genomic_DNA"/>
</dbReference>
<dbReference type="SUPFAM" id="SSF52540">
    <property type="entry name" value="P-loop containing nucleoside triphosphate hydrolases"/>
    <property type="match status" value="2"/>
</dbReference>
<feature type="compositionally biased region" description="Basic and acidic residues" evidence="4">
    <location>
        <begin position="1136"/>
        <end position="1148"/>
    </location>
</feature>
<dbReference type="GO" id="GO:0016787">
    <property type="term" value="F:hydrolase activity"/>
    <property type="evidence" value="ECO:0007669"/>
    <property type="project" value="UniProtKB-KW"/>
</dbReference>
<dbReference type="InterPro" id="IPR027417">
    <property type="entry name" value="P-loop_NTPase"/>
</dbReference>
<dbReference type="FunCoup" id="W2RLH1">
    <property type="interactions" value="38"/>
</dbReference>
<evidence type="ECO:0000259" key="5">
    <source>
        <dbReference type="PROSITE" id="PS51192"/>
    </source>
</evidence>
<dbReference type="SMART" id="SM00487">
    <property type="entry name" value="DEXDc"/>
    <property type="match status" value="1"/>
</dbReference>
<organism evidence="7 8">
    <name type="scientific">Cyphellophora europaea (strain CBS 101466)</name>
    <name type="common">Phialophora europaea</name>
    <dbReference type="NCBI Taxonomy" id="1220924"/>
    <lineage>
        <taxon>Eukaryota</taxon>
        <taxon>Fungi</taxon>
        <taxon>Dikarya</taxon>
        <taxon>Ascomycota</taxon>
        <taxon>Pezizomycotina</taxon>
        <taxon>Eurotiomycetes</taxon>
        <taxon>Chaetothyriomycetidae</taxon>
        <taxon>Chaetothyriales</taxon>
        <taxon>Cyphellophoraceae</taxon>
        <taxon>Cyphellophora</taxon>
    </lineage>
</organism>
<dbReference type="RefSeq" id="XP_008720859.1">
    <property type="nucleotide sequence ID" value="XM_008722637.1"/>
</dbReference>
<dbReference type="GO" id="GO:0005524">
    <property type="term" value="F:ATP binding"/>
    <property type="evidence" value="ECO:0007669"/>
    <property type="project" value="InterPro"/>
</dbReference>
<feature type="region of interest" description="Disordered" evidence="4">
    <location>
        <begin position="1"/>
        <end position="129"/>
    </location>
</feature>
<gene>
    <name evidence="7" type="ORF">HMPREF1541_08318</name>
</gene>
<feature type="compositionally biased region" description="Polar residues" evidence="4">
    <location>
        <begin position="1173"/>
        <end position="1183"/>
    </location>
</feature>
<evidence type="ECO:0000313" key="8">
    <source>
        <dbReference type="Proteomes" id="UP000030752"/>
    </source>
</evidence>
<feature type="domain" description="Helicase ATP-binding" evidence="5">
    <location>
        <begin position="623"/>
        <end position="790"/>
    </location>
</feature>
<dbReference type="Proteomes" id="UP000030752">
    <property type="component" value="Unassembled WGS sequence"/>
</dbReference>
<feature type="compositionally biased region" description="Polar residues" evidence="4">
    <location>
        <begin position="66"/>
        <end position="88"/>
    </location>
</feature>
<dbReference type="OrthoDB" id="5857104at2759"/>
<evidence type="ECO:0000259" key="6">
    <source>
        <dbReference type="PROSITE" id="PS51194"/>
    </source>
</evidence>
<accession>W2RLH1</accession>
<feature type="region of interest" description="Disordered" evidence="4">
    <location>
        <begin position="1121"/>
        <end position="1148"/>
    </location>
</feature>
<keyword evidence="1" id="KW-0547">Nucleotide-binding</keyword>
<evidence type="ECO:0000256" key="2">
    <source>
        <dbReference type="ARBA" id="ARBA00022801"/>
    </source>
</evidence>
<feature type="domain" description="Helicase C-terminal" evidence="6">
    <location>
        <begin position="974"/>
        <end position="1134"/>
    </location>
</feature>
<evidence type="ECO:0000256" key="3">
    <source>
        <dbReference type="ARBA" id="ARBA00022840"/>
    </source>
</evidence>
<dbReference type="InterPro" id="IPR038718">
    <property type="entry name" value="SNF2-like_sf"/>
</dbReference>
<feature type="region of interest" description="Disordered" evidence="4">
    <location>
        <begin position="223"/>
        <end position="280"/>
    </location>
</feature>
<feature type="compositionally biased region" description="Basic and acidic residues" evidence="4">
    <location>
        <begin position="262"/>
        <end position="271"/>
    </location>
</feature>
<dbReference type="Pfam" id="PF00176">
    <property type="entry name" value="SNF2-rel_dom"/>
    <property type="match status" value="1"/>
</dbReference>
<dbReference type="VEuPathDB" id="FungiDB:HMPREF1541_08318"/>
<dbReference type="InterPro" id="IPR000330">
    <property type="entry name" value="SNF2_N"/>
</dbReference>
<dbReference type="InParanoid" id="W2RLH1"/>
<dbReference type="PROSITE" id="PS51194">
    <property type="entry name" value="HELICASE_CTER"/>
    <property type="match status" value="1"/>
</dbReference>
<dbReference type="CDD" id="cd18793">
    <property type="entry name" value="SF2_C_SNF"/>
    <property type="match status" value="1"/>
</dbReference>
<protein>
    <submittedName>
        <fullName evidence="7">Uncharacterized protein</fullName>
    </submittedName>
</protein>
<dbReference type="Pfam" id="PF00271">
    <property type="entry name" value="Helicase_C"/>
    <property type="match status" value="1"/>
</dbReference>
<dbReference type="Gene3D" id="3.40.50.10810">
    <property type="entry name" value="Tandem AAA-ATPase domain"/>
    <property type="match status" value="1"/>
</dbReference>
<feature type="compositionally biased region" description="Polar residues" evidence="4">
    <location>
        <begin position="100"/>
        <end position="125"/>
    </location>
</feature>
<dbReference type="STRING" id="1220924.W2RLH1"/>
<reference evidence="7 8" key="1">
    <citation type="submission" date="2013-03" db="EMBL/GenBank/DDBJ databases">
        <title>The Genome Sequence of Phialophora europaea CBS 101466.</title>
        <authorList>
            <consortium name="The Broad Institute Genomics Platform"/>
            <person name="Cuomo C."/>
            <person name="de Hoog S."/>
            <person name="Gorbushina A."/>
            <person name="Walker B."/>
            <person name="Young S.K."/>
            <person name="Zeng Q."/>
            <person name="Gargeya S."/>
            <person name="Fitzgerald M."/>
            <person name="Haas B."/>
            <person name="Abouelleil A."/>
            <person name="Allen A.W."/>
            <person name="Alvarado L."/>
            <person name="Arachchi H.M."/>
            <person name="Berlin A.M."/>
            <person name="Chapman S.B."/>
            <person name="Gainer-Dewar J."/>
            <person name="Goldberg J."/>
            <person name="Griggs A."/>
            <person name="Gujja S."/>
            <person name="Hansen M."/>
            <person name="Howarth C."/>
            <person name="Imamovic A."/>
            <person name="Ireland A."/>
            <person name="Larimer J."/>
            <person name="McCowan C."/>
            <person name="Murphy C."/>
            <person name="Pearson M."/>
            <person name="Poon T.W."/>
            <person name="Priest M."/>
            <person name="Roberts A."/>
            <person name="Saif S."/>
            <person name="Shea T."/>
            <person name="Sisk P."/>
            <person name="Sykes S."/>
            <person name="Wortman J."/>
            <person name="Nusbaum C."/>
            <person name="Birren B."/>
        </authorList>
    </citation>
    <scope>NUCLEOTIDE SEQUENCE [LARGE SCALE GENOMIC DNA]</scope>
    <source>
        <strain evidence="7 8">CBS 101466</strain>
    </source>
</reference>
<dbReference type="eggNOG" id="KOG0389">
    <property type="taxonomic scope" value="Eukaryota"/>
</dbReference>
<feature type="region of interest" description="Disordered" evidence="4">
    <location>
        <begin position="327"/>
        <end position="346"/>
    </location>
</feature>
<feature type="region of interest" description="Disordered" evidence="4">
    <location>
        <begin position="193"/>
        <end position="212"/>
    </location>
</feature>
<feature type="region of interest" description="Disordered" evidence="4">
    <location>
        <begin position="353"/>
        <end position="424"/>
    </location>
</feature>
<feature type="region of interest" description="Disordered" evidence="4">
    <location>
        <begin position="145"/>
        <end position="187"/>
    </location>
</feature>
<feature type="compositionally biased region" description="Low complexity" evidence="4">
    <location>
        <begin position="1218"/>
        <end position="1232"/>
    </location>
</feature>
<dbReference type="Gene3D" id="3.40.50.300">
    <property type="entry name" value="P-loop containing nucleotide triphosphate hydrolases"/>
    <property type="match status" value="1"/>
</dbReference>
<name>W2RLH1_CYPE1</name>
<feature type="compositionally biased region" description="Basic and acidic residues" evidence="4">
    <location>
        <begin position="1200"/>
        <end position="1211"/>
    </location>
</feature>
<dbReference type="SMART" id="SM00490">
    <property type="entry name" value="HELICc"/>
    <property type="match status" value="1"/>
</dbReference>
<evidence type="ECO:0000256" key="4">
    <source>
        <dbReference type="SAM" id="MobiDB-lite"/>
    </source>
</evidence>
<keyword evidence="2" id="KW-0378">Hydrolase</keyword>
<sequence>MTTYSATALGPNEPSSDPINDSDDELFNPSFRAHETVETVPLPRPTYDSSDNDEHETVVTLPLQRPGSTQQQPGETLSGRVTQPTQIIPRSPVRPGSNAAMPSSSPTSESLVQVTASSPMATPSAPQFKARPGGFLANAMAPAGTSFRRPMFNPPAKINKPIVIDDDDNPTYKGGSSDEEDLRNNQIKTTVFQRTSDSGFVPESPAKNDVNNTHFSSFVRGFTHDHAAPPKVNGVKRSAPADGDMAASYGASSKRSRSLIARAKDVRERQPSPDIEIDDITDANDRRKVREMHKVISDVRIKSLYATLKARKGNTDDAIDAILAQKEKHEAQDTKGPIDLTGSDDELMTTPAVQKGTKQQAKNPHKSIADKWSSTQQPRDQAKQLDAFSPPKPAPKKGRRLVRGRKDRSSPDLPDITEEQVQSQSRIGKMIVIDEDDDDNAVSEDEAPKSRNETFEQRLLKFFNTCSAADLADTASIKPALAQYFVSQQPYRSVAAVQKVDDPERKPVKGKGKRTPIGEKVWDTVQEMITAYEAVDYLVKECEAIAKPLAKEMRTWGVNTVGAGAGELEMTSISQSPAHDSGIGTPTDDEKVARPKSYISQPAIMNFEYQLNDYQLVGMNWLNLLYKHGLSCILADDMGLGKTYQVIAFLSHLYQIGEKGPHLIVVPSATLENWLMEFKKFSPLLRVEPYYAPNPKERAEMRFQIDNSSDISVVVTTYTIAKGKEDAPWLREFGFTCTVFDEGHYLKNAESLVARSLSRIQTDFRVLLTGTPLQNNLKELMSLLGFMMPELFNEKADELQAIFTHNVKTMDENHEALLSAQRIARARSMLTPFILRRKKNQVAKNLPPKLRSVEWCDVSPEQAEIYQFWHDKALSIRARREAGEECGNDTTAILMKLRQAAIHPFLFRRHYKDKMLPKIARSCLKDEQWALSSPDLIVTELEHYSDMEVHSLCSKNAVLNKYALRNDEWLASGKVQKMLELLRRFMAEGSRTLIFSQFVMVLDILELVLENERIQYFRLDGNTKVSERQDLINTFSEEGNETPVFMLSTKAGGAGINLAAANKVIVFDSGFNPQDDVQAENRAHRIGQVKPVEVVRLVTRNTVEEAIYKMGLTKVELDQRVAGSGLETPPGEVEVSEGKPETAAEEQGRQAVTKLFFENLDEKPIQAKIEPADNSQETKQTNEVEAEDLSQPSSPIKGGQEVKAEDVDLPARPKRKTAAMSSQTSSTAASRTSRSRSRK</sequence>
<dbReference type="PROSITE" id="PS51192">
    <property type="entry name" value="HELICASE_ATP_BIND_1"/>
    <property type="match status" value="1"/>
</dbReference>
<dbReference type="PANTHER" id="PTHR10799">
    <property type="entry name" value="SNF2/RAD54 HELICASE FAMILY"/>
    <property type="match status" value="1"/>
</dbReference>
<dbReference type="GeneID" id="19975657"/>
<dbReference type="HOGENOM" id="CLU_000315_16_2_1"/>
<keyword evidence="8" id="KW-1185">Reference proteome</keyword>
<dbReference type="AlphaFoldDB" id="W2RLH1"/>
<dbReference type="InterPro" id="IPR014001">
    <property type="entry name" value="Helicase_ATP-bd"/>
</dbReference>
<evidence type="ECO:0000313" key="7">
    <source>
        <dbReference type="EMBL" id="ETN37327.1"/>
    </source>
</evidence>
<dbReference type="InterPro" id="IPR049730">
    <property type="entry name" value="SNF2/RAD54-like_C"/>
</dbReference>
<feature type="compositionally biased region" description="Basic residues" evidence="4">
    <location>
        <begin position="394"/>
        <end position="406"/>
    </location>
</feature>
<proteinExistence type="predicted"/>
<keyword evidence="3" id="KW-0067">ATP-binding</keyword>